<sequence>MEMFSWQSYLERYHLTAAPTGLFTQDFPMIKNRFKVGMKLELADPRRAPLYSVATVAEVLGCRMRLTLDSYSDSYDVWCRMDSMDLFPSGWAARNGKHLQPPNGYSGEFPWQSYLKKTKMEAAPESLFQNGINTQVLSNHSFKVGRKLEAPSKEHPDVMYVGTVKDIHGGRILVQLDNCAEQTEYWSSISSPCLHPVGWSKENGKILRPPKEFDGDLESFSWPIYLQKVKALPVPLSAFKQADHWEVNMSLEAVDLLNPTLIRVARIAEVNNHKIKIHFDGYPAESDFWLDCDSVDIFPCGWCKETGHPLESPPLYPANTRENMTERCNGGKGHKNGSQEIQDRDTVVSLGPPLKHLKVKKTARKTMRQCPLVVQQLEESPYTRLLPESPAQVITTMRQDKKSLNKEESVPSGSSTRSCLKRKLSPTLSSGEDVGPEKKQSKTSVEHQAHKEFTYKDPKLIKHAVTTSTGKSTMDPKLSKYYKTRESHKLKPSKDRILSNSHLSKDHIMPSTQHKFKVPDKQKHKHHKDSRSDRHRSGKEHHHSHSSNVKHTTKLRLCEQVAQSSKEIPKERSSYKTKQKSTERHKLSCETKENSTEKESSTEKSKKRSAAKESSTHKRKESAAKESSRHKTKEKSTAKKILPHKTKDYYTVKESSAHESKENTHTIKNSTNKTKERSTAKESSVHKIKEDSMAKETSIHKGKYKSITKAKEKSPVIGHKNIVSRKTNIKGEISMHTDKSRDLEATQNSKLNSSSKDESHKLKQVPQVMRSPIRGSQDLKEQKQKHVVLRQSPRKACNMCKEAINPSPPLHSISKRLCKDIRHDFKKNREPLGNFD</sequence>
<feature type="compositionally biased region" description="Polar residues" evidence="1">
    <location>
        <begin position="745"/>
        <end position="754"/>
    </location>
</feature>
<proteinExistence type="predicted"/>
<reference evidence="2" key="1">
    <citation type="submission" date="2022-03" db="EMBL/GenBank/DDBJ databases">
        <authorList>
            <person name="Martin C."/>
        </authorList>
    </citation>
    <scope>NUCLEOTIDE SEQUENCE</scope>
</reference>
<dbReference type="GO" id="GO:0005634">
    <property type="term" value="C:nucleus"/>
    <property type="evidence" value="ECO:0007669"/>
    <property type="project" value="InterPro"/>
</dbReference>
<dbReference type="SUPFAM" id="SSF63748">
    <property type="entry name" value="Tudor/PWWP/MBT"/>
    <property type="match status" value="3"/>
</dbReference>
<feature type="compositionally biased region" description="Basic and acidic residues" evidence="1">
    <location>
        <begin position="483"/>
        <end position="508"/>
    </location>
</feature>
<dbReference type="GO" id="GO:0042393">
    <property type="term" value="F:histone binding"/>
    <property type="evidence" value="ECO:0007669"/>
    <property type="project" value="TreeGrafter"/>
</dbReference>
<feature type="compositionally biased region" description="Basic and acidic residues" evidence="1">
    <location>
        <begin position="398"/>
        <end position="409"/>
    </location>
</feature>
<comment type="caution">
    <text evidence="2">The sequence shown here is derived from an EMBL/GenBank/DDBJ whole genome shotgun (WGS) entry which is preliminary data.</text>
</comment>
<dbReference type="SMART" id="SM00561">
    <property type="entry name" value="MBT"/>
    <property type="match status" value="3"/>
</dbReference>
<protein>
    <submittedName>
        <fullName evidence="2">Uncharacterized protein</fullName>
    </submittedName>
</protein>
<dbReference type="AlphaFoldDB" id="A0A8J1UBC7"/>
<evidence type="ECO:0000256" key="1">
    <source>
        <dbReference type="SAM" id="MobiDB-lite"/>
    </source>
</evidence>
<dbReference type="InterPro" id="IPR004092">
    <property type="entry name" value="Mbt"/>
</dbReference>
<dbReference type="GO" id="GO:0045892">
    <property type="term" value="P:negative regulation of DNA-templated transcription"/>
    <property type="evidence" value="ECO:0007669"/>
    <property type="project" value="TreeGrafter"/>
</dbReference>
<evidence type="ECO:0000313" key="2">
    <source>
        <dbReference type="EMBL" id="CAH1795646.1"/>
    </source>
</evidence>
<feature type="non-terminal residue" evidence="2">
    <location>
        <position position="1"/>
    </location>
</feature>
<feature type="compositionally biased region" description="Basic and acidic residues" evidence="1">
    <location>
        <begin position="645"/>
        <end position="665"/>
    </location>
</feature>
<dbReference type="GO" id="GO:0003682">
    <property type="term" value="F:chromatin binding"/>
    <property type="evidence" value="ECO:0007669"/>
    <property type="project" value="TreeGrafter"/>
</dbReference>
<feature type="region of interest" description="Disordered" evidence="1">
    <location>
        <begin position="397"/>
        <end position="793"/>
    </location>
</feature>
<feature type="compositionally biased region" description="Basic and acidic residues" evidence="1">
    <location>
        <begin position="435"/>
        <end position="460"/>
    </location>
</feature>
<dbReference type="PANTHER" id="PTHR12247:SF131">
    <property type="entry name" value="LD05287P"/>
    <property type="match status" value="1"/>
</dbReference>
<dbReference type="InterPro" id="IPR050548">
    <property type="entry name" value="PcG_chromatin_remod_factors"/>
</dbReference>
<dbReference type="EMBL" id="CAIIXF020000009">
    <property type="protein sequence ID" value="CAH1795646.1"/>
    <property type="molecule type" value="Genomic_DNA"/>
</dbReference>
<gene>
    <name evidence="2" type="ORF">OFUS_LOCUS20160</name>
</gene>
<dbReference type="OrthoDB" id="8188861at2759"/>
<dbReference type="Proteomes" id="UP000749559">
    <property type="component" value="Unassembled WGS sequence"/>
</dbReference>
<feature type="compositionally biased region" description="Basic and acidic residues" evidence="1">
    <location>
        <begin position="673"/>
        <end position="699"/>
    </location>
</feature>
<feature type="compositionally biased region" description="Basic and acidic residues" evidence="1">
    <location>
        <begin position="567"/>
        <end position="637"/>
    </location>
</feature>
<dbReference type="Gene3D" id="2.30.30.140">
    <property type="match status" value="3"/>
</dbReference>
<dbReference type="PROSITE" id="PS51079">
    <property type="entry name" value="MBT"/>
    <property type="match status" value="3"/>
</dbReference>
<dbReference type="Pfam" id="PF02820">
    <property type="entry name" value="MBT"/>
    <property type="match status" value="3"/>
</dbReference>
<feature type="compositionally biased region" description="Basic and acidic residues" evidence="1">
    <location>
        <begin position="733"/>
        <end position="744"/>
    </location>
</feature>
<organism evidence="2 3">
    <name type="scientific">Owenia fusiformis</name>
    <name type="common">Polychaete worm</name>
    <dbReference type="NCBI Taxonomy" id="6347"/>
    <lineage>
        <taxon>Eukaryota</taxon>
        <taxon>Metazoa</taxon>
        <taxon>Spiralia</taxon>
        <taxon>Lophotrochozoa</taxon>
        <taxon>Annelida</taxon>
        <taxon>Polychaeta</taxon>
        <taxon>Sedentaria</taxon>
        <taxon>Canalipalpata</taxon>
        <taxon>Sabellida</taxon>
        <taxon>Oweniida</taxon>
        <taxon>Oweniidae</taxon>
        <taxon>Owenia</taxon>
    </lineage>
</organism>
<feature type="compositionally biased region" description="Basic residues" evidence="1">
    <location>
        <begin position="522"/>
        <end position="545"/>
    </location>
</feature>
<evidence type="ECO:0000313" key="3">
    <source>
        <dbReference type="Proteomes" id="UP000749559"/>
    </source>
</evidence>
<accession>A0A8J1UBC7</accession>
<dbReference type="PANTHER" id="PTHR12247">
    <property type="entry name" value="POLYCOMB GROUP PROTEIN"/>
    <property type="match status" value="1"/>
</dbReference>
<name>A0A8J1UBC7_OWEFU</name>
<keyword evidence="3" id="KW-1185">Reference proteome</keyword>